<evidence type="ECO:0000259" key="9">
    <source>
        <dbReference type="Pfam" id="PF06750"/>
    </source>
</evidence>
<dbReference type="PANTHER" id="PTHR30487">
    <property type="entry name" value="TYPE 4 PREPILIN-LIKE PROTEINS LEADER PEPTIDE-PROCESSING ENZYME"/>
    <property type="match status" value="1"/>
</dbReference>
<dbReference type="AlphaFoldDB" id="A0A1F7J593"/>
<dbReference type="InterPro" id="IPR050882">
    <property type="entry name" value="Prepilin_peptidase/N-MTase"/>
</dbReference>
<dbReference type="Proteomes" id="UP000178558">
    <property type="component" value="Unassembled WGS sequence"/>
</dbReference>
<dbReference type="GO" id="GO:0006465">
    <property type="term" value="P:signal peptide processing"/>
    <property type="evidence" value="ECO:0007669"/>
    <property type="project" value="TreeGrafter"/>
</dbReference>
<dbReference type="Pfam" id="PF06750">
    <property type="entry name" value="A24_N_bact"/>
    <property type="match status" value="1"/>
</dbReference>
<evidence type="ECO:0000313" key="10">
    <source>
        <dbReference type="EMBL" id="OGK50769.1"/>
    </source>
</evidence>
<evidence type="ECO:0000313" key="11">
    <source>
        <dbReference type="Proteomes" id="UP000178558"/>
    </source>
</evidence>
<evidence type="ECO:0000256" key="4">
    <source>
        <dbReference type="ARBA" id="ARBA00022692"/>
    </source>
</evidence>
<dbReference type="Pfam" id="PF01478">
    <property type="entry name" value="Peptidase_A24"/>
    <property type="match status" value="1"/>
</dbReference>
<keyword evidence="5 7" id="KW-1133">Transmembrane helix</keyword>
<dbReference type="GO" id="GO:0004190">
    <property type="term" value="F:aspartic-type endopeptidase activity"/>
    <property type="evidence" value="ECO:0007669"/>
    <property type="project" value="InterPro"/>
</dbReference>
<reference evidence="10 11" key="1">
    <citation type="journal article" date="2016" name="Nat. Commun.">
        <title>Thousands of microbial genomes shed light on interconnected biogeochemical processes in an aquifer system.</title>
        <authorList>
            <person name="Anantharaman K."/>
            <person name="Brown C.T."/>
            <person name="Hug L.A."/>
            <person name="Sharon I."/>
            <person name="Castelle C.J."/>
            <person name="Probst A.J."/>
            <person name="Thomas B.C."/>
            <person name="Singh A."/>
            <person name="Wilkins M.J."/>
            <person name="Karaoz U."/>
            <person name="Brodie E.L."/>
            <person name="Williams K.H."/>
            <person name="Hubbard S.S."/>
            <person name="Banfield J.F."/>
        </authorList>
    </citation>
    <scope>NUCLEOTIDE SEQUENCE [LARGE SCALE GENOMIC DNA]</scope>
</reference>
<evidence type="ECO:0000259" key="8">
    <source>
        <dbReference type="Pfam" id="PF01478"/>
    </source>
</evidence>
<protein>
    <recommendedName>
        <fullName evidence="12">Prepilin peptidase</fullName>
    </recommendedName>
</protein>
<comment type="similarity">
    <text evidence="2">Belongs to the peptidase A24 family.</text>
</comment>
<feature type="transmembrane region" description="Helical" evidence="7">
    <location>
        <begin position="97"/>
        <end position="113"/>
    </location>
</feature>
<evidence type="ECO:0000256" key="6">
    <source>
        <dbReference type="ARBA" id="ARBA00023136"/>
    </source>
</evidence>
<evidence type="ECO:0000256" key="3">
    <source>
        <dbReference type="ARBA" id="ARBA00022475"/>
    </source>
</evidence>
<dbReference type="Gene3D" id="1.20.120.1220">
    <property type="match status" value="1"/>
</dbReference>
<keyword evidence="6 7" id="KW-0472">Membrane</keyword>
<feature type="transmembrane region" description="Helical" evidence="7">
    <location>
        <begin position="119"/>
        <end position="137"/>
    </location>
</feature>
<sequence>MVLVFLFVLGLAVGSFLNVCIDRLPKNKKITGRSQCDFCKKKLKPIDLIPVFSFFQLGGKCKYCHKKLSFYYPFVEIVTAVVFVVLWVYLPQSEIQKVFYLGLFATLIGIFFADLKYQIIPDELQITLFIFAFFLIADRGGGVKQLAEHLFSGAIVMLPMYLLHILTKGKGMGFGDVKLSFIIGFLLGITGGFIALYLGFAVGAVIGVGLLMSKKRKWKSKIAFGPFIVIGFISVLLSGQRLIELVREIYRF</sequence>
<evidence type="ECO:0000256" key="2">
    <source>
        <dbReference type="ARBA" id="ARBA00005801"/>
    </source>
</evidence>
<dbReference type="InterPro" id="IPR000045">
    <property type="entry name" value="Prepilin_IV_endopep_pep"/>
</dbReference>
<organism evidence="10 11">
    <name type="scientific">Candidatus Roizmanbacteria bacterium RIFCSPLOWO2_01_FULL_40_42</name>
    <dbReference type="NCBI Taxonomy" id="1802066"/>
    <lineage>
        <taxon>Bacteria</taxon>
        <taxon>Candidatus Roizmaniibacteriota</taxon>
    </lineage>
</organism>
<dbReference type="GO" id="GO:0005886">
    <property type="term" value="C:plasma membrane"/>
    <property type="evidence" value="ECO:0007669"/>
    <property type="project" value="UniProtKB-SubCell"/>
</dbReference>
<dbReference type="InterPro" id="IPR010627">
    <property type="entry name" value="Prepilin_pept_A24_N"/>
</dbReference>
<feature type="transmembrane region" description="Helical" evidence="7">
    <location>
        <begin position="223"/>
        <end position="243"/>
    </location>
</feature>
<evidence type="ECO:0000256" key="7">
    <source>
        <dbReference type="SAM" id="Phobius"/>
    </source>
</evidence>
<proteinExistence type="inferred from homology"/>
<name>A0A1F7J593_9BACT</name>
<accession>A0A1F7J593</accession>
<feature type="transmembrane region" description="Helical" evidence="7">
    <location>
        <begin position="149"/>
        <end position="167"/>
    </location>
</feature>
<feature type="domain" description="Prepilin type IV endopeptidase peptidase" evidence="8">
    <location>
        <begin position="103"/>
        <end position="208"/>
    </location>
</feature>
<keyword evidence="3" id="KW-1003">Cell membrane</keyword>
<feature type="transmembrane region" description="Helical" evidence="7">
    <location>
        <begin position="179"/>
        <end position="211"/>
    </location>
</feature>
<keyword evidence="4 7" id="KW-0812">Transmembrane</keyword>
<feature type="domain" description="Prepilin peptidase A24 N-terminal" evidence="9">
    <location>
        <begin position="8"/>
        <end position="88"/>
    </location>
</feature>
<gene>
    <name evidence="10" type="ORF">A3B50_02885</name>
</gene>
<comment type="caution">
    <text evidence="10">The sequence shown here is derived from an EMBL/GenBank/DDBJ whole genome shotgun (WGS) entry which is preliminary data.</text>
</comment>
<evidence type="ECO:0000256" key="1">
    <source>
        <dbReference type="ARBA" id="ARBA00004651"/>
    </source>
</evidence>
<evidence type="ECO:0000256" key="5">
    <source>
        <dbReference type="ARBA" id="ARBA00022989"/>
    </source>
</evidence>
<evidence type="ECO:0008006" key="12">
    <source>
        <dbReference type="Google" id="ProtNLM"/>
    </source>
</evidence>
<feature type="transmembrane region" description="Helical" evidence="7">
    <location>
        <begin position="70"/>
        <end position="90"/>
    </location>
</feature>
<dbReference type="PANTHER" id="PTHR30487:SF0">
    <property type="entry name" value="PREPILIN LEADER PEPTIDASE_N-METHYLTRANSFERASE-RELATED"/>
    <property type="match status" value="1"/>
</dbReference>
<dbReference type="EMBL" id="MGAQ01000011">
    <property type="protein sequence ID" value="OGK50769.1"/>
    <property type="molecule type" value="Genomic_DNA"/>
</dbReference>
<comment type="subcellular location">
    <subcellularLocation>
        <location evidence="1">Cell membrane</location>
        <topology evidence="1">Multi-pass membrane protein</topology>
    </subcellularLocation>
</comment>